<evidence type="ECO:0000313" key="3">
    <source>
        <dbReference type="Proteomes" id="UP000202259"/>
    </source>
</evidence>
<keyword evidence="1" id="KW-0472">Membrane</keyword>
<protein>
    <recommendedName>
        <fullName evidence="4">Bacteriocin</fullName>
    </recommendedName>
</protein>
<dbReference type="Proteomes" id="UP000202259">
    <property type="component" value="Chromosome"/>
</dbReference>
<dbReference type="OrthoDB" id="9991185at2"/>
<gene>
    <name evidence="2" type="ORF">B5D82_01325</name>
</gene>
<reference evidence="2 3" key="1">
    <citation type="submission" date="2017-08" db="EMBL/GenBank/DDBJ databases">
        <title>Complete genome of Colwellia sp. NB097-1, a psychrophile bacterium ioslated from Bering Sea.</title>
        <authorList>
            <person name="Chen X."/>
        </authorList>
    </citation>
    <scope>NUCLEOTIDE SEQUENCE [LARGE SCALE GENOMIC DNA]</scope>
    <source>
        <strain evidence="2 3">NB097-1</strain>
    </source>
</reference>
<evidence type="ECO:0008006" key="4">
    <source>
        <dbReference type="Google" id="ProtNLM"/>
    </source>
</evidence>
<evidence type="ECO:0000313" key="2">
    <source>
        <dbReference type="EMBL" id="ASP46534.1"/>
    </source>
</evidence>
<name>A0A222G595_9GAMM</name>
<organism evidence="2 3">
    <name type="scientific">Cognaticolwellia beringensis</name>
    <dbReference type="NCBI Taxonomy" id="1967665"/>
    <lineage>
        <taxon>Bacteria</taxon>
        <taxon>Pseudomonadati</taxon>
        <taxon>Pseudomonadota</taxon>
        <taxon>Gammaproteobacteria</taxon>
        <taxon>Alteromonadales</taxon>
        <taxon>Colwelliaceae</taxon>
        <taxon>Cognaticolwellia</taxon>
    </lineage>
</organism>
<dbReference type="KEGG" id="cber:B5D82_01325"/>
<keyword evidence="1" id="KW-0812">Transmembrane</keyword>
<dbReference type="RefSeq" id="WP_081148600.1">
    <property type="nucleotide sequence ID" value="NZ_CP020465.1"/>
</dbReference>
<feature type="transmembrane region" description="Helical" evidence="1">
    <location>
        <begin position="34"/>
        <end position="60"/>
    </location>
</feature>
<keyword evidence="3" id="KW-1185">Reference proteome</keyword>
<dbReference type="AlphaFoldDB" id="A0A222G595"/>
<dbReference type="EMBL" id="CP020465">
    <property type="protein sequence ID" value="ASP46534.1"/>
    <property type="molecule type" value="Genomic_DNA"/>
</dbReference>
<keyword evidence="1" id="KW-1133">Transmembrane helix</keyword>
<sequence>MRELNVNEIKEVGGGINGYEGAGSIMAIVGFGSLFTPIGIITGGIALGAAGGLALGEFLARLRHN</sequence>
<proteinExistence type="predicted"/>
<accession>A0A222G595</accession>
<evidence type="ECO:0000256" key="1">
    <source>
        <dbReference type="SAM" id="Phobius"/>
    </source>
</evidence>